<accession>A0ABR2J373</accession>
<feature type="region of interest" description="Disordered" evidence="1">
    <location>
        <begin position="51"/>
        <end position="128"/>
    </location>
</feature>
<proteinExistence type="predicted"/>
<evidence type="ECO:0000313" key="2">
    <source>
        <dbReference type="EMBL" id="KAK8872313.1"/>
    </source>
</evidence>
<gene>
    <name evidence="2" type="ORF">PGQ11_002827</name>
</gene>
<evidence type="ECO:0000313" key="3">
    <source>
        <dbReference type="Proteomes" id="UP001390339"/>
    </source>
</evidence>
<feature type="compositionally biased region" description="Polar residues" evidence="1">
    <location>
        <begin position="55"/>
        <end position="67"/>
    </location>
</feature>
<comment type="caution">
    <text evidence="2">The sequence shown here is derived from an EMBL/GenBank/DDBJ whole genome shotgun (WGS) entry which is preliminary data.</text>
</comment>
<keyword evidence="3" id="KW-1185">Reference proteome</keyword>
<protein>
    <submittedName>
        <fullName evidence="2">Uncharacterized protein</fullName>
    </submittedName>
</protein>
<evidence type="ECO:0000256" key="1">
    <source>
        <dbReference type="SAM" id="MobiDB-lite"/>
    </source>
</evidence>
<name>A0ABR2J373_9PEZI</name>
<reference evidence="2 3" key="1">
    <citation type="journal article" date="2024" name="IMA Fungus">
        <title>Apiospora arundinis, a panoply of carbohydrate-active enzymes and secondary metabolites.</title>
        <authorList>
            <person name="Sorensen T."/>
            <person name="Petersen C."/>
            <person name="Muurmann A.T."/>
            <person name="Christiansen J.V."/>
            <person name="Brundto M.L."/>
            <person name="Overgaard C.K."/>
            <person name="Boysen A.T."/>
            <person name="Wollenberg R.D."/>
            <person name="Larsen T.O."/>
            <person name="Sorensen J.L."/>
            <person name="Nielsen K.L."/>
            <person name="Sondergaard T.E."/>
        </authorList>
    </citation>
    <scope>NUCLEOTIDE SEQUENCE [LARGE SCALE GENOMIC DNA]</scope>
    <source>
        <strain evidence="2 3">AAU 773</strain>
    </source>
</reference>
<organism evidence="2 3">
    <name type="scientific">Apiospora arundinis</name>
    <dbReference type="NCBI Taxonomy" id="335852"/>
    <lineage>
        <taxon>Eukaryota</taxon>
        <taxon>Fungi</taxon>
        <taxon>Dikarya</taxon>
        <taxon>Ascomycota</taxon>
        <taxon>Pezizomycotina</taxon>
        <taxon>Sordariomycetes</taxon>
        <taxon>Xylariomycetidae</taxon>
        <taxon>Amphisphaeriales</taxon>
        <taxon>Apiosporaceae</taxon>
        <taxon>Apiospora</taxon>
    </lineage>
</organism>
<sequence>MEMTEFRLLAARLTSICHVYDRKEKLLEAPEFIGIIRSLFHTLPPTRRRCITEPVDQTPNPTITKPPSKTRKRTLSEVTGECSGPARSRTPPKAQDPISTTTIDGAPRPITPSTTRDRALLPGGTGKTRLGRVQENNTPIVPVQELLPFTRLWAQDPNTFFRRQACQSLDPCTTEPEDNFPSVLLRLVQGQHMGKVRSDVLAKEVQLRQRRVGLIGMYMLATIFGRDDVPASLTNGNQISESEVRKGKRYCRFLSDLGNLDILIAFSNRDIPKSTLEEHWPLADGYDDHRKNLITSLEQRGIHTAAGQFKGLTVVLLGHLFEKAQEYASEPRPNGESYVLTSQSWELWLAQNLGCNDAVRLTNQQQLSELPAGRVTPSLALGSQKGPSCDDGSPADNTFNLPLSVTNLSTAATHTGNRRTADLPNHDSGVRPAIPGIPGGYGRDDVSDGAQSLLHLANSGGSAHLHSSATPSQSMRAVGPEAFDFESFVYVNQPTFIPLRRDLEERWKGTWRLDWNGCPKKPLKRGKLVAQIAEQFPPELVDLVSDVGEFIHPILEKRVNQPLRFNSVALSLQSGAPKDEFKARISAVMHLLRTQSDQTLPRFVRDRTDEYFQSDNRLHLSIIEEDMCITTTDEEEERFVWIKFFTEKDWDWVDGKE</sequence>
<dbReference type="EMBL" id="JAPCWZ010000003">
    <property type="protein sequence ID" value="KAK8872313.1"/>
    <property type="molecule type" value="Genomic_DNA"/>
</dbReference>
<dbReference type="Proteomes" id="UP001390339">
    <property type="component" value="Unassembled WGS sequence"/>
</dbReference>